<reference evidence="7 8" key="1">
    <citation type="submission" date="2024-03" db="EMBL/GenBank/DDBJ databases">
        <title>Adaptation during the transition from Ophiocordyceps entomopathogen to insect associate is accompanied by gene loss and intensified selection.</title>
        <authorList>
            <person name="Ward C.M."/>
            <person name="Onetto C.A."/>
            <person name="Borneman A.R."/>
        </authorList>
    </citation>
    <scope>NUCLEOTIDE SEQUENCE [LARGE SCALE GENOMIC DNA]</scope>
    <source>
        <strain evidence="7">AWRI1</strain>
        <tissue evidence="7">Single Adult Female</tissue>
    </source>
</reference>
<dbReference type="EMBL" id="JBBCAQ010000006">
    <property type="protein sequence ID" value="KAK7603262.1"/>
    <property type="molecule type" value="Genomic_DNA"/>
</dbReference>
<evidence type="ECO:0000313" key="8">
    <source>
        <dbReference type="Proteomes" id="UP001367676"/>
    </source>
</evidence>
<dbReference type="InterPro" id="IPR008952">
    <property type="entry name" value="Tetraspanin_EC2_sf"/>
</dbReference>
<dbReference type="Pfam" id="PF00335">
    <property type="entry name" value="Tetraspanin"/>
    <property type="match status" value="1"/>
</dbReference>
<accession>A0AAN9TQY1</accession>
<dbReference type="CDD" id="cd03127">
    <property type="entry name" value="tetraspanin_LEL"/>
    <property type="match status" value="1"/>
</dbReference>
<name>A0AAN9TQY1_9HEMI</name>
<evidence type="ECO:0000256" key="1">
    <source>
        <dbReference type="ARBA" id="ARBA00004141"/>
    </source>
</evidence>
<dbReference type="InterPro" id="IPR018499">
    <property type="entry name" value="Tetraspanin/Peripherin"/>
</dbReference>
<keyword evidence="4 6" id="KW-0472">Membrane</keyword>
<feature type="region of interest" description="Disordered" evidence="5">
    <location>
        <begin position="255"/>
        <end position="285"/>
    </location>
</feature>
<sequence length="285" mass="32494">MPLYLRYGNTIVKNLNYDRFVEITSLWMIILVPWDLIIAVSDIRSIVRNDREQIFENAFKLSVFGLVIIWFVDGLGDRFQILAPVLLKHRIQQYHFDSRAKSIVDLIQTKFKCCGFNNAFVWNAHVPTPDSCCVNNTCSSGNIYAIGCSIPLAEYLETLNLWLILVNFPFVELLVSIWNCLLTDYLPPPEIVYQLEGNAEPFERMPRSEMRDAEQPPPNPKEAILRTSIGQNRLSQEDHEQILLAEYSSLLAQVGQQPSSSSIQPENEPIHIRSPTSSSPVGTRL</sequence>
<comment type="caution">
    <text evidence="7">The sequence shown here is derived from an EMBL/GenBank/DDBJ whole genome shotgun (WGS) entry which is preliminary data.</text>
</comment>
<keyword evidence="3 6" id="KW-1133">Transmembrane helix</keyword>
<evidence type="ECO:0000256" key="2">
    <source>
        <dbReference type="ARBA" id="ARBA00022692"/>
    </source>
</evidence>
<feature type="compositionally biased region" description="Polar residues" evidence="5">
    <location>
        <begin position="274"/>
        <end position="285"/>
    </location>
</feature>
<protein>
    <recommendedName>
        <fullName evidence="9">Tetraspanin</fullName>
    </recommendedName>
</protein>
<dbReference type="SUPFAM" id="SSF48652">
    <property type="entry name" value="Tetraspanin"/>
    <property type="match status" value="1"/>
</dbReference>
<evidence type="ECO:0000256" key="6">
    <source>
        <dbReference type="SAM" id="Phobius"/>
    </source>
</evidence>
<feature type="transmembrane region" description="Helical" evidence="6">
    <location>
        <begin position="20"/>
        <end position="42"/>
    </location>
</feature>
<evidence type="ECO:0000256" key="4">
    <source>
        <dbReference type="ARBA" id="ARBA00023136"/>
    </source>
</evidence>
<feature type="transmembrane region" description="Helical" evidence="6">
    <location>
        <begin position="54"/>
        <end position="72"/>
    </location>
</feature>
<gene>
    <name evidence="7" type="ORF">V9T40_003261</name>
</gene>
<organism evidence="7 8">
    <name type="scientific">Parthenolecanium corni</name>
    <dbReference type="NCBI Taxonomy" id="536013"/>
    <lineage>
        <taxon>Eukaryota</taxon>
        <taxon>Metazoa</taxon>
        <taxon>Ecdysozoa</taxon>
        <taxon>Arthropoda</taxon>
        <taxon>Hexapoda</taxon>
        <taxon>Insecta</taxon>
        <taxon>Pterygota</taxon>
        <taxon>Neoptera</taxon>
        <taxon>Paraneoptera</taxon>
        <taxon>Hemiptera</taxon>
        <taxon>Sternorrhyncha</taxon>
        <taxon>Coccoidea</taxon>
        <taxon>Coccidae</taxon>
        <taxon>Parthenolecanium</taxon>
    </lineage>
</organism>
<evidence type="ECO:0000256" key="5">
    <source>
        <dbReference type="SAM" id="MobiDB-lite"/>
    </source>
</evidence>
<evidence type="ECO:0000256" key="3">
    <source>
        <dbReference type="ARBA" id="ARBA00022989"/>
    </source>
</evidence>
<dbReference type="Proteomes" id="UP001367676">
    <property type="component" value="Unassembled WGS sequence"/>
</dbReference>
<evidence type="ECO:0008006" key="9">
    <source>
        <dbReference type="Google" id="ProtNLM"/>
    </source>
</evidence>
<dbReference type="Gene3D" id="1.10.1450.10">
    <property type="entry name" value="Tetraspanin"/>
    <property type="match status" value="1"/>
</dbReference>
<feature type="compositionally biased region" description="Polar residues" evidence="5">
    <location>
        <begin position="255"/>
        <end position="265"/>
    </location>
</feature>
<dbReference type="GO" id="GO:0016020">
    <property type="term" value="C:membrane"/>
    <property type="evidence" value="ECO:0007669"/>
    <property type="project" value="UniProtKB-SubCell"/>
</dbReference>
<keyword evidence="2 6" id="KW-0812">Transmembrane</keyword>
<comment type="subcellular location">
    <subcellularLocation>
        <location evidence="1">Membrane</location>
        <topology evidence="1">Multi-pass membrane protein</topology>
    </subcellularLocation>
</comment>
<evidence type="ECO:0000313" key="7">
    <source>
        <dbReference type="EMBL" id="KAK7603262.1"/>
    </source>
</evidence>
<keyword evidence="8" id="KW-1185">Reference proteome</keyword>
<dbReference type="AlphaFoldDB" id="A0AAN9TQY1"/>
<proteinExistence type="predicted"/>